<evidence type="ECO:0000313" key="1">
    <source>
        <dbReference type="EMBL" id="MPN50919.1"/>
    </source>
</evidence>
<gene>
    <name evidence="1" type="ORF">SDC9_198559</name>
</gene>
<comment type="caution">
    <text evidence="1">The sequence shown here is derived from an EMBL/GenBank/DDBJ whole genome shotgun (WGS) entry which is preliminary data.</text>
</comment>
<organism evidence="1">
    <name type="scientific">bioreactor metagenome</name>
    <dbReference type="NCBI Taxonomy" id="1076179"/>
    <lineage>
        <taxon>unclassified sequences</taxon>
        <taxon>metagenomes</taxon>
        <taxon>ecological metagenomes</taxon>
    </lineage>
</organism>
<name>A0A645IKC6_9ZZZZ</name>
<accession>A0A645IKC6</accession>
<sequence length="142" mass="15726">MDTQPVGEIIAEPITAECAVAFQPPHRQFPDIQLHILHAEQDVRMPVMLKYIDIPEHIVAQQNAFFREQFVNASRPLSRIAAAALQDQPLDIRHLFHIINGDMLYDCFAHCVTPIGAASSAQSSRSSSVLSVCSQGAPCFMK</sequence>
<reference evidence="1" key="1">
    <citation type="submission" date="2019-08" db="EMBL/GenBank/DDBJ databases">
        <authorList>
            <person name="Kucharzyk K."/>
            <person name="Murdoch R.W."/>
            <person name="Higgins S."/>
            <person name="Loffler F."/>
        </authorList>
    </citation>
    <scope>NUCLEOTIDE SEQUENCE</scope>
</reference>
<proteinExistence type="predicted"/>
<dbReference type="EMBL" id="VSSQ01115516">
    <property type="protein sequence ID" value="MPN50919.1"/>
    <property type="molecule type" value="Genomic_DNA"/>
</dbReference>
<protein>
    <submittedName>
        <fullName evidence="1">Uncharacterized protein</fullName>
    </submittedName>
</protein>
<dbReference type="AlphaFoldDB" id="A0A645IKC6"/>